<feature type="compositionally biased region" description="Low complexity" evidence="1">
    <location>
        <begin position="147"/>
        <end position="160"/>
    </location>
</feature>
<dbReference type="KEGG" id="sle:sle_31420"/>
<organism evidence="3 4">
    <name type="scientific">Streptomyces leeuwenhoekii</name>
    <dbReference type="NCBI Taxonomy" id="1437453"/>
    <lineage>
        <taxon>Bacteria</taxon>
        <taxon>Bacillati</taxon>
        <taxon>Actinomycetota</taxon>
        <taxon>Actinomycetes</taxon>
        <taxon>Kitasatosporales</taxon>
        <taxon>Streptomycetaceae</taxon>
        <taxon>Streptomyces</taxon>
    </lineage>
</organism>
<keyword evidence="2" id="KW-1133">Transmembrane helix</keyword>
<evidence type="ECO:0000313" key="4">
    <source>
        <dbReference type="Proteomes" id="UP000035016"/>
    </source>
</evidence>
<proteinExistence type="predicted"/>
<name>A0A0F7VVW4_STRLW</name>
<protein>
    <recommendedName>
        <fullName evidence="5">Transcriptional regulator</fullName>
    </recommendedName>
</protein>
<dbReference type="RefSeq" id="WP_053042696.1">
    <property type="nucleotide sequence ID" value="NZ_LFEH01000020.1"/>
</dbReference>
<dbReference type="AlphaFoldDB" id="A0A0F7VVW4"/>
<keyword evidence="2" id="KW-0472">Membrane</keyword>
<feature type="compositionally biased region" description="Polar residues" evidence="1">
    <location>
        <begin position="102"/>
        <end position="114"/>
    </location>
</feature>
<evidence type="ECO:0000256" key="1">
    <source>
        <dbReference type="SAM" id="MobiDB-lite"/>
    </source>
</evidence>
<evidence type="ECO:0000256" key="2">
    <source>
        <dbReference type="SAM" id="Phobius"/>
    </source>
</evidence>
<evidence type="ECO:0008006" key="5">
    <source>
        <dbReference type="Google" id="ProtNLM"/>
    </source>
</evidence>
<sequence>MAAEAAALPQPPSGEVRRPEGSPPAEESPRPARGPERAAASRGRRRTRVALAAGIAVAAVAGLVTLAVGLPSDEADQGLRQPAGAVSAGLESTGGTRAPAQPSRSATPSLSPSPSREKKDGTAASAPGPSGSASADGGAGGRGGRAAEGPAAPGPRTGAPLTVSVQPYTWEGPCDQRYLVNRPPQEVSPPPVEQDAPAWVAKYGAVSSGRQFVTLTVQGTGEETVVVKSLKVRTAGKRAPLAWNDYVMGYPDVGCGGGVPERFFTVALDAVRPAVVPQAGGADFPFKVSESDPEVYHVLADASAYDVRWYLELEWSSGSRHGTLRIDDEGRPFRTSGNNGRPAYEFPLGGEKWVEEGTTTG</sequence>
<feature type="compositionally biased region" description="Basic and acidic residues" evidence="1">
    <location>
        <begin position="27"/>
        <end position="36"/>
    </location>
</feature>
<feature type="compositionally biased region" description="Low complexity" evidence="1">
    <location>
        <begin position="122"/>
        <end position="136"/>
    </location>
</feature>
<feature type="region of interest" description="Disordered" evidence="1">
    <location>
        <begin position="1"/>
        <end position="47"/>
    </location>
</feature>
<feature type="region of interest" description="Disordered" evidence="1">
    <location>
        <begin position="74"/>
        <end position="162"/>
    </location>
</feature>
<keyword evidence="2" id="KW-0812">Transmembrane</keyword>
<feature type="compositionally biased region" description="Gly residues" evidence="1">
    <location>
        <begin position="137"/>
        <end position="146"/>
    </location>
</feature>
<reference evidence="3 4" key="1">
    <citation type="submission" date="2015-02" db="EMBL/GenBank/DDBJ databases">
        <authorList>
            <person name="Gomez-Escribano P.J."/>
        </authorList>
    </citation>
    <scope>NUCLEOTIDE SEQUENCE [LARGE SCALE GENOMIC DNA]</scope>
    <source>
        <strain evidence="4">C34 (DSM 42122 / NRRL B-24963)</strain>
    </source>
</reference>
<dbReference type="Proteomes" id="UP000035016">
    <property type="component" value="Chromosome Chromosome"/>
</dbReference>
<feature type="region of interest" description="Disordered" evidence="1">
    <location>
        <begin position="324"/>
        <end position="361"/>
    </location>
</feature>
<feature type="transmembrane region" description="Helical" evidence="2">
    <location>
        <begin position="49"/>
        <end position="70"/>
    </location>
</feature>
<accession>A0A0F7VVW4</accession>
<gene>
    <name evidence="3" type="primary">sle_31420</name>
</gene>
<dbReference type="EMBL" id="LN831790">
    <property type="protein sequence ID" value="CQR62603.1"/>
    <property type="molecule type" value="Genomic_DNA"/>
</dbReference>
<evidence type="ECO:0000313" key="3">
    <source>
        <dbReference type="EMBL" id="CQR62603.1"/>
    </source>
</evidence>